<feature type="domain" description="DUF4939" evidence="2">
    <location>
        <begin position="69"/>
        <end position="155"/>
    </location>
</feature>
<evidence type="ECO:0000256" key="1">
    <source>
        <dbReference type="SAM" id="Coils"/>
    </source>
</evidence>
<reference evidence="3" key="2">
    <citation type="submission" date="2025-09" db="UniProtKB">
        <authorList>
            <consortium name="Ensembl"/>
        </authorList>
    </citation>
    <scope>IDENTIFICATION</scope>
</reference>
<reference evidence="3" key="1">
    <citation type="submission" date="2025-08" db="UniProtKB">
        <authorList>
            <consortium name="Ensembl"/>
        </authorList>
    </citation>
    <scope>IDENTIFICATION</scope>
</reference>
<dbReference type="GeneTree" id="ENSGT00950000183173"/>
<dbReference type="InterPro" id="IPR032549">
    <property type="entry name" value="DUF4939"/>
</dbReference>
<dbReference type="OMA" id="NIICGRE"/>
<sequence>EEQPEINQEEGTSKQQNIFVPYLLYLLPKMDQQQQLQQQLQDENQTLQQQVAQLTAQVALLQAHAAPPPSPHRKCPEAVPDKFSGQPEMFPAFMGQCQLFMAMRPKDFTDDRAQVGFVISLLSGSATRWATPLLFKNSPLLTNYQGFWQHMRHIYEDPMGPLQEFISEFWLLCLDSNWNDAALMDAFQDATCICTAAPCANSAPGHPTCCGNGRGANGVRSGCLTAQE</sequence>
<dbReference type="Pfam" id="PF16297">
    <property type="entry name" value="DUF4939"/>
    <property type="match status" value="1"/>
</dbReference>
<feature type="coiled-coil region" evidence="1">
    <location>
        <begin position="30"/>
        <end position="64"/>
    </location>
</feature>
<dbReference type="AlphaFoldDB" id="A0A670YV68"/>
<dbReference type="Proteomes" id="UP000472273">
    <property type="component" value="Unplaced"/>
</dbReference>
<keyword evidence="4" id="KW-1185">Reference proteome</keyword>
<organism evidence="3 4">
    <name type="scientific">Pseudonaja textilis</name>
    <name type="common">Eastern brown snake</name>
    <dbReference type="NCBI Taxonomy" id="8673"/>
    <lineage>
        <taxon>Eukaryota</taxon>
        <taxon>Metazoa</taxon>
        <taxon>Chordata</taxon>
        <taxon>Craniata</taxon>
        <taxon>Vertebrata</taxon>
        <taxon>Euteleostomi</taxon>
        <taxon>Lepidosauria</taxon>
        <taxon>Squamata</taxon>
        <taxon>Bifurcata</taxon>
        <taxon>Unidentata</taxon>
        <taxon>Episquamata</taxon>
        <taxon>Toxicofera</taxon>
        <taxon>Serpentes</taxon>
        <taxon>Colubroidea</taxon>
        <taxon>Elapidae</taxon>
        <taxon>Hydrophiinae</taxon>
        <taxon>Pseudonaja</taxon>
    </lineage>
</organism>
<evidence type="ECO:0000313" key="3">
    <source>
        <dbReference type="Ensembl" id="ENSPTXP00000012561.1"/>
    </source>
</evidence>
<keyword evidence="1" id="KW-0175">Coiled coil</keyword>
<evidence type="ECO:0000313" key="4">
    <source>
        <dbReference type="Proteomes" id="UP000472273"/>
    </source>
</evidence>
<proteinExistence type="predicted"/>
<evidence type="ECO:0000259" key="2">
    <source>
        <dbReference type="Pfam" id="PF16297"/>
    </source>
</evidence>
<name>A0A670YV68_PSETE</name>
<dbReference type="Ensembl" id="ENSPTXT00000012966.1">
    <property type="protein sequence ID" value="ENSPTXP00000012561.1"/>
    <property type="gene ID" value="ENSPTXG00000008822.1"/>
</dbReference>
<protein>
    <recommendedName>
        <fullName evidence="2">DUF4939 domain-containing protein</fullName>
    </recommendedName>
</protein>
<accession>A0A670YV68</accession>